<dbReference type="EC" id="4.3.1.12" evidence="5"/>
<dbReference type="InterPro" id="IPR007545">
    <property type="entry name" value="LOR/SDH_bifunc_enz_cons_dom"/>
</dbReference>
<evidence type="ECO:0000259" key="7">
    <source>
        <dbReference type="Pfam" id="PF21570"/>
    </source>
</evidence>
<gene>
    <name evidence="9" type="ORF">NDK47_05760</name>
</gene>
<keyword evidence="3" id="KW-0520">NAD</keyword>
<dbReference type="Gene3D" id="3.40.50.10690">
    <property type="entry name" value="putative lor/sdh protein like domains"/>
    <property type="match status" value="1"/>
</dbReference>
<dbReference type="Pfam" id="PF21571">
    <property type="entry name" value="ArgZ-like_C_1st"/>
    <property type="match status" value="1"/>
</dbReference>
<proteinExistence type="predicted"/>
<keyword evidence="4" id="KW-0456">Lyase</keyword>
<evidence type="ECO:0000256" key="2">
    <source>
        <dbReference type="ARBA" id="ARBA00022741"/>
    </source>
</evidence>
<dbReference type="CDD" id="cd12144">
    <property type="entry name" value="SDH_N_domain"/>
    <property type="match status" value="1"/>
</dbReference>
<dbReference type="Pfam" id="PF21570">
    <property type="entry name" value="ArgZ-like_C_2nd"/>
    <property type="match status" value="1"/>
</dbReference>
<evidence type="ECO:0000256" key="4">
    <source>
        <dbReference type="ARBA" id="ARBA00023239"/>
    </source>
</evidence>
<reference evidence="9" key="1">
    <citation type="submission" date="2022-06" db="EMBL/GenBank/DDBJ databases">
        <title>Genome sequencing of Brevibacillus sp. BB3-R1.</title>
        <authorList>
            <person name="Heo J."/>
            <person name="Lee D."/>
            <person name="Won M."/>
            <person name="Han B.-H."/>
            <person name="Hong S.-B."/>
            <person name="Kwon S.-W."/>
        </authorList>
    </citation>
    <scope>NUCLEOTIDE SEQUENCE</scope>
    <source>
        <strain evidence="9">BB3-R1</strain>
    </source>
</reference>
<dbReference type="NCBIfam" id="TIGR00300">
    <property type="entry name" value="TIGR00300 family protein"/>
    <property type="match status" value="1"/>
</dbReference>
<organism evidence="9 10">
    <name type="scientific">Brevibacillus ruminantium</name>
    <dbReference type="NCBI Taxonomy" id="2950604"/>
    <lineage>
        <taxon>Bacteria</taxon>
        <taxon>Bacillati</taxon>
        <taxon>Bacillota</taxon>
        <taxon>Bacilli</taxon>
        <taxon>Bacillales</taxon>
        <taxon>Paenibacillaceae</taxon>
        <taxon>Brevibacillus</taxon>
    </lineage>
</organism>
<accession>A0ABY4WIV1</accession>
<dbReference type="InterPro" id="IPR048964">
    <property type="entry name" value="ArgZ/ArgE-like_C_1st"/>
</dbReference>
<keyword evidence="10" id="KW-1185">Reference proteome</keyword>
<dbReference type="EMBL" id="CP098755">
    <property type="protein sequence ID" value="USG66804.1"/>
    <property type="molecule type" value="Genomic_DNA"/>
</dbReference>
<keyword evidence="2" id="KW-0547">Nucleotide-binding</keyword>
<evidence type="ECO:0000256" key="5">
    <source>
        <dbReference type="ARBA" id="ARBA00066346"/>
    </source>
</evidence>
<evidence type="ECO:0000313" key="9">
    <source>
        <dbReference type="EMBL" id="USG66804.1"/>
    </source>
</evidence>
<comment type="cofactor">
    <cofactor evidence="1">
        <name>NAD(+)</name>
        <dbReference type="ChEBI" id="CHEBI:57540"/>
    </cofactor>
</comment>
<evidence type="ECO:0000259" key="6">
    <source>
        <dbReference type="Pfam" id="PF04455"/>
    </source>
</evidence>
<evidence type="ECO:0000256" key="1">
    <source>
        <dbReference type="ARBA" id="ARBA00001911"/>
    </source>
</evidence>
<evidence type="ECO:0000256" key="3">
    <source>
        <dbReference type="ARBA" id="ARBA00023027"/>
    </source>
</evidence>
<dbReference type="InterPro" id="IPR048963">
    <property type="entry name" value="ArgZ/ArgE-like_C_2nd"/>
</dbReference>
<feature type="domain" description="LOR/SDH bifunctional enzyme conserved" evidence="6">
    <location>
        <begin position="3"/>
        <end position="101"/>
    </location>
</feature>
<dbReference type="RefSeq" id="WP_251873909.1">
    <property type="nucleotide sequence ID" value="NZ_CP098755.1"/>
</dbReference>
<evidence type="ECO:0000313" key="10">
    <source>
        <dbReference type="Proteomes" id="UP001056500"/>
    </source>
</evidence>
<sequence length="400" mass="44168">MKRVIEVRGHIIRDNILKQIDASVVQYNGHYRVLELSVGDQVDDESVAKIALDLPEDKLDLILNELINLGCTIPTGEEAPTIKLAEKDKVVPDDFYSTTNHATEVYLQGKWVRAKYQRMDACLVVKGEEVHCVKLRDIKKDDQVICGSNGVRLVHQQTEERSSEFSFMNNEVSSERRVEVIVKQLAEEMHSIRKRNGRIVFVAGPVVIHTGGQEAFQNMIRKGYVNALLSGNALAVHDIERALFGTSLGVNLDTGSVVRGGHKNHMRAINAINRSGSIAEAVTDHTLQSGIMYECVKHQVPFVLAGSIRDDGPLPDTLMDLIEAQAQYADQVADAEMVVMLSTMLHAIGTGNMMPSWIKTVCVDINPAVVTKLMDRGSAQTVGVVTDVGLFLTMLNKELN</sequence>
<dbReference type="Proteomes" id="UP001056500">
    <property type="component" value="Chromosome"/>
</dbReference>
<evidence type="ECO:0000259" key="8">
    <source>
        <dbReference type="Pfam" id="PF21571"/>
    </source>
</evidence>
<feature type="domain" description="Arginine dihydrolase ArgZ/ArgE-like C-terminal second subdomain" evidence="7">
    <location>
        <begin position="183"/>
        <end position="395"/>
    </location>
</feature>
<protein>
    <recommendedName>
        <fullName evidence="5">ornithine cyclodeaminase</fullName>
        <ecNumber evidence="5">4.3.1.12</ecNumber>
    </recommendedName>
</protein>
<dbReference type="InterPro" id="IPR005239">
    <property type="entry name" value="ArgZ/ArgE-like"/>
</dbReference>
<dbReference type="Gene3D" id="2.40.420.10">
    <property type="entry name" value="conserved putative lor/sdh protein from methanococcus maripaludis s2 domain"/>
    <property type="match status" value="1"/>
</dbReference>
<dbReference type="Pfam" id="PF04455">
    <property type="entry name" value="Saccharop_dh_N"/>
    <property type="match status" value="1"/>
</dbReference>
<feature type="domain" description="Arginine dihydrolase ArgZ/ArgE-like C-terminal first subdomain" evidence="8">
    <location>
        <begin position="103"/>
        <end position="182"/>
    </location>
</feature>
<name>A0ABY4WIV1_9BACL</name>